<dbReference type="GO" id="GO:0003700">
    <property type="term" value="F:DNA-binding transcription factor activity"/>
    <property type="evidence" value="ECO:0007669"/>
    <property type="project" value="InterPro"/>
</dbReference>
<dbReference type="InterPro" id="IPR036390">
    <property type="entry name" value="WH_DNA-bd_sf"/>
</dbReference>
<dbReference type="GO" id="GO:0003677">
    <property type="term" value="F:DNA binding"/>
    <property type="evidence" value="ECO:0007669"/>
    <property type="project" value="UniProtKB-KW"/>
</dbReference>
<dbReference type="InterPro" id="IPR001845">
    <property type="entry name" value="HTH_ArsR_DNA-bd_dom"/>
</dbReference>
<evidence type="ECO:0000256" key="1">
    <source>
        <dbReference type="ARBA" id="ARBA00023015"/>
    </source>
</evidence>
<dbReference type="AlphaFoldDB" id="A0A248LKZ0"/>
<dbReference type="EMBL" id="CP022115">
    <property type="protein sequence ID" value="ASJ25114.1"/>
    <property type="molecule type" value="Genomic_DNA"/>
</dbReference>
<keyword evidence="1" id="KW-0805">Transcription regulation</keyword>
<dbReference type="PROSITE" id="PS50987">
    <property type="entry name" value="HTH_ARSR_2"/>
    <property type="match status" value="1"/>
</dbReference>
<evidence type="ECO:0000256" key="3">
    <source>
        <dbReference type="ARBA" id="ARBA00023163"/>
    </source>
</evidence>
<gene>
    <name evidence="5" type="ORF">LHGZ1_2283</name>
</gene>
<dbReference type="InterPro" id="IPR036388">
    <property type="entry name" value="WH-like_DNA-bd_sf"/>
</dbReference>
<dbReference type="Pfam" id="PF01022">
    <property type="entry name" value="HTH_5"/>
    <property type="match status" value="1"/>
</dbReference>
<evidence type="ECO:0000313" key="6">
    <source>
        <dbReference type="Proteomes" id="UP000197424"/>
    </source>
</evidence>
<keyword evidence="2" id="KW-0238">DNA-binding</keyword>
<accession>A0A248LKZ0</accession>
<dbReference type="PRINTS" id="PR00778">
    <property type="entry name" value="HTHARSR"/>
</dbReference>
<protein>
    <submittedName>
        <fullName evidence="5">Transcriptional regulator</fullName>
    </submittedName>
</protein>
<dbReference type="NCBIfam" id="NF033788">
    <property type="entry name" value="HTH_metalloreg"/>
    <property type="match status" value="1"/>
</dbReference>
<dbReference type="OrthoDB" id="5296924at2"/>
<dbReference type="Gene3D" id="1.10.10.10">
    <property type="entry name" value="Winged helix-like DNA-binding domain superfamily/Winged helix DNA-binding domain"/>
    <property type="match status" value="1"/>
</dbReference>
<reference evidence="6" key="1">
    <citation type="submission" date="2017-06" db="EMBL/GenBank/DDBJ databases">
        <title>Whole genome sequence of Laribacter hongkongensis LHGZ1.</title>
        <authorList>
            <person name="Chen D."/>
            <person name="Wu H."/>
            <person name="Chen J."/>
        </authorList>
    </citation>
    <scope>NUCLEOTIDE SEQUENCE [LARGE SCALE GENOMIC DNA]</scope>
    <source>
        <strain evidence="6">LHGZ1</strain>
    </source>
</reference>
<organism evidence="5 6">
    <name type="scientific">Laribacter hongkongensis</name>
    <dbReference type="NCBI Taxonomy" id="168471"/>
    <lineage>
        <taxon>Bacteria</taxon>
        <taxon>Pseudomonadati</taxon>
        <taxon>Pseudomonadota</taxon>
        <taxon>Betaproteobacteria</taxon>
        <taxon>Neisseriales</taxon>
        <taxon>Aquaspirillaceae</taxon>
        <taxon>Laribacter</taxon>
    </lineage>
</organism>
<dbReference type="PANTHER" id="PTHR33154:SF28">
    <property type="entry name" value="HTH-TYPE TRANSCRIPTIONAL REGULATOR YGAV-RELATED"/>
    <property type="match status" value="1"/>
</dbReference>
<proteinExistence type="predicted"/>
<dbReference type="SUPFAM" id="SSF46785">
    <property type="entry name" value="Winged helix' DNA-binding domain"/>
    <property type="match status" value="1"/>
</dbReference>
<dbReference type="InterPro" id="IPR051081">
    <property type="entry name" value="HTH_MetalResp_TranReg"/>
</dbReference>
<dbReference type="RefSeq" id="WP_088861127.1">
    <property type="nucleotide sequence ID" value="NZ_CP022115.1"/>
</dbReference>
<dbReference type="InterPro" id="IPR011991">
    <property type="entry name" value="ArsR-like_HTH"/>
</dbReference>
<dbReference type="PANTHER" id="PTHR33154">
    <property type="entry name" value="TRANSCRIPTIONAL REGULATOR, ARSR FAMILY"/>
    <property type="match status" value="1"/>
</dbReference>
<name>A0A248LKZ0_9NEIS</name>
<dbReference type="Proteomes" id="UP000197424">
    <property type="component" value="Chromosome"/>
</dbReference>
<dbReference type="SMART" id="SM00418">
    <property type="entry name" value="HTH_ARSR"/>
    <property type="match status" value="1"/>
</dbReference>
<keyword evidence="3" id="KW-0804">Transcription</keyword>
<sequence length="101" mass="11285">MRNNLSSVLAPHAADATRFLKALGHEARLLILCRLLDGETSAGELWQDSSLSQSAFSQHLAVLREEGLVTSRKEAQMVYYRLASVDVIDLLQLLRRMFCPA</sequence>
<evidence type="ECO:0000313" key="5">
    <source>
        <dbReference type="EMBL" id="ASJ25114.1"/>
    </source>
</evidence>
<evidence type="ECO:0000259" key="4">
    <source>
        <dbReference type="PROSITE" id="PS50987"/>
    </source>
</evidence>
<feature type="domain" description="HTH arsR-type" evidence="4">
    <location>
        <begin position="8"/>
        <end position="101"/>
    </location>
</feature>
<evidence type="ECO:0000256" key="2">
    <source>
        <dbReference type="ARBA" id="ARBA00023125"/>
    </source>
</evidence>
<dbReference type="CDD" id="cd00090">
    <property type="entry name" value="HTH_ARSR"/>
    <property type="match status" value="1"/>
</dbReference>